<gene>
    <name evidence="1" type="ORF">C725_2788</name>
</gene>
<dbReference type="Proteomes" id="UP000011717">
    <property type="component" value="Unassembled WGS sequence"/>
</dbReference>
<proteinExistence type="predicted"/>
<dbReference type="EMBL" id="AMRV01000014">
    <property type="protein sequence ID" value="EMD81806.1"/>
    <property type="molecule type" value="Genomic_DNA"/>
</dbReference>
<evidence type="ECO:0000313" key="1">
    <source>
        <dbReference type="EMBL" id="EMD81806.1"/>
    </source>
</evidence>
<accession>M2TJI6</accession>
<organism evidence="1 2">
    <name type="scientific">Pacificimonas flava</name>
    <dbReference type="NCBI Taxonomy" id="1234595"/>
    <lineage>
        <taxon>Bacteria</taxon>
        <taxon>Pseudomonadati</taxon>
        <taxon>Pseudomonadota</taxon>
        <taxon>Alphaproteobacteria</taxon>
        <taxon>Sphingomonadales</taxon>
        <taxon>Sphingosinicellaceae</taxon>
        <taxon>Pacificimonas</taxon>
    </lineage>
</organism>
<name>M2TJI6_9SPHN</name>
<protein>
    <submittedName>
        <fullName evidence="1">Uncharacterized protein</fullName>
    </submittedName>
</protein>
<sequence>MEADRQTFTHAACPSPDKDCWQFRTIFAVARQNLLDPLVCNAVSLCSAGLS</sequence>
<keyword evidence="2" id="KW-1185">Reference proteome</keyword>
<evidence type="ECO:0000313" key="2">
    <source>
        <dbReference type="Proteomes" id="UP000011717"/>
    </source>
</evidence>
<dbReference type="AlphaFoldDB" id="M2TJI6"/>
<reference evidence="1 2" key="1">
    <citation type="journal article" date="2013" name="Genome Announc.">
        <title>Draft Genome Sequence of Strain JLT2015T, Belonging to the Family Sphingomonadaceae of the Alphaproteobacteria.</title>
        <authorList>
            <person name="Tang K."/>
            <person name="Liu K."/>
            <person name="Li S."/>
            <person name="Jiao N."/>
        </authorList>
    </citation>
    <scope>NUCLEOTIDE SEQUENCE [LARGE SCALE GENOMIC DNA]</scope>
    <source>
        <strain evidence="1 2">JLT2015</strain>
    </source>
</reference>
<comment type="caution">
    <text evidence="1">The sequence shown here is derived from an EMBL/GenBank/DDBJ whole genome shotgun (WGS) entry which is preliminary data.</text>
</comment>